<keyword evidence="11" id="KW-0443">Lipid metabolism</keyword>
<gene>
    <name evidence="15" type="ORF">BCR37DRAFT_376482</name>
</gene>
<evidence type="ECO:0000256" key="6">
    <source>
        <dbReference type="ARBA" id="ARBA00022723"/>
    </source>
</evidence>
<accession>A0A1Y2FU56</accession>
<dbReference type="PANTHER" id="PTHR16320:SF24">
    <property type="entry name" value="PHOSPHODIESTERASE, PUTATIVE-RELATED"/>
    <property type="match status" value="1"/>
</dbReference>
<keyword evidence="10 13" id="KW-1133">Transmembrane helix</keyword>
<dbReference type="OrthoDB" id="387657at2759"/>
<dbReference type="SUPFAM" id="SSF56219">
    <property type="entry name" value="DNase I-like"/>
    <property type="match status" value="1"/>
</dbReference>
<dbReference type="Gene3D" id="3.60.10.10">
    <property type="entry name" value="Endonuclease/exonuclease/phosphatase"/>
    <property type="match status" value="1"/>
</dbReference>
<evidence type="ECO:0000256" key="8">
    <source>
        <dbReference type="ARBA" id="ARBA00022842"/>
    </source>
</evidence>
<dbReference type="EMBL" id="MCFI01000002">
    <property type="protein sequence ID" value="ORY87097.1"/>
    <property type="molecule type" value="Genomic_DNA"/>
</dbReference>
<dbReference type="PANTHER" id="PTHR16320">
    <property type="entry name" value="SPHINGOMYELINASE FAMILY MEMBER"/>
    <property type="match status" value="1"/>
</dbReference>
<organism evidence="15 16">
    <name type="scientific">Protomyces lactucae-debilis</name>
    <dbReference type="NCBI Taxonomy" id="2754530"/>
    <lineage>
        <taxon>Eukaryota</taxon>
        <taxon>Fungi</taxon>
        <taxon>Dikarya</taxon>
        <taxon>Ascomycota</taxon>
        <taxon>Taphrinomycotina</taxon>
        <taxon>Taphrinomycetes</taxon>
        <taxon>Taphrinales</taxon>
        <taxon>Protomycetaceae</taxon>
        <taxon>Protomyces</taxon>
    </lineage>
</organism>
<dbReference type="OMA" id="IEESSMF"/>
<comment type="caution">
    <text evidence="15">The sequence shown here is derived from an EMBL/GenBank/DDBJ whole genome shotgun (WGS) entry which is preliminary data.</text>
</comment>
<comment type="pathway">
    <text evidence="2">Lipid metabolism; sphingolipid metabolism.</text>
</comment>
<dbReference type="GO" id="GO:0004527">
    <property type="term" value="F:exonuclease activity"/>
    <property type="evidence" value="ECO:0007669"/>
    <property type="project" value="UniProtKB-KW"/>
</dbReference>
<keyword evidence="7" id="KW-0378">Hydrolase</keyword>
<dbReference type="InterPro" id="IPR005135">
    <property type="entry name" value="Endo/exonuclease/phosphatase"/>
</dbReference>
<evidence type="ECO:0000256" key="10">
    <source>
        <dbReference type="ARBA" id="ARBA00022989"/>
    </source>
</evidence>
<dbReference type="GO" id="GO:0046872">
    <property type="term" value="F:metal ion binding"/>
    <property type="evidence" value="ECO:0007669"/>
    <property type="project" value="UniProtKB-KW"/>
</dbReference>
<evidence type="ECO:0000256" key="1">
    <source>
        <dbReference type="ARBA" id="ARBA00004141"/>
    </source>
</evidence>
<dbReference type="InterPro" id="IPR036691">
    <property type="entry name" value="Endo/exonu/phosph_ase_sf"/>
</dbReference>
<evidence type="ECO:0000256" key="5">
    <source>
        <dbReference type="ARBA" id="ARBA00022692"/>
    </source>
</evidence>
<keyword evidence="6" id="KW-0479">Metal-binding</keyword>
<feature type="transmembrane region" description="Helical" evidence="13">
    <location>
        <begin position="324"/>
        <end position="343"/>
    </location>
</feature>
<keyword evidence="15" id="KW-0269">Exonuclease</keyword>
<feature type="domain" description="Endonuclease/exonuclease/phosphatase" evidence="14">
    <location>
        <begin position="9"/>
        <end position="279"/>
    </location>
</feature>
<reference evidence="15 16" key="1">
    <citation type="submission" date="2016-07" db="EMBL/GenBank/DDBJ databases">
        <title>Pervasive Adenine N6-methylation of Active Genes in Fungi.</title>
        <authorList>
            <consortium name="DOE Joint Genome Institute"/>
            <person name="Mondo S.J."/>
            <person name="Dannebaum R.O."/>
            <person name="Kuo R.C."/>
            <person name="Labutti K."/>
            <person name="Haridas S."/>
            <person name="Kuo A."/>
            <person name="Salamov A."/>
            <person name="Ahrendt S.R."/>
            <person name="Lipzen A."/>
            <person name="Sullivan W."/>
            <person name="Andreopoulos W.B."/>
            <person name="Clum A."/>
            <person name="Lindquist E."/>
            <person name="Daum C."/>
            <person name="Ramamoorthy G.K."/>
            <person name="Gryganskyi A."/>
            <person name="Culley D."/>
            <person name="Magnuson J.K."/>
            <person name="James T.Y."/>
            <person name="O'Malley M.A."/>
            <person name="Stajich J.E."/>
            <person name="Spatafora J.W."/>
            <person name="Visel A."/>
            <person name="Grigoriev I.V."/>
        </authorList>
    </citation>
    <scope>NUCLEOTIDE SEQUENCE [LARGE SCALE GENOMIC DNA]</scope>
    <source>
        <strain evidence="15 16">12-1054</strain>
    </source>
</reference>
<dbReference type="Proteomes" id="UP000193685">
    <property type="component" value="Unassembled WGS sequence"/>
</dbReference>
<evidence type="ECO:0000313" key="15">
    <source>
        <dbReference type="EMBL" id="ORY87097.1"/>
    </source>
</evidence>
<keyword evidence="5 13" id="KW-0812">Transmembrane</keyword>
<feature type="transmembrane region" description="Helical" evidence="13">
    <location>
        <begin position="349"/>
        <end position="378"/>
    </location>
</feature>
<dbReference type="InterPro" id="IPR038772">
    <property type="entry name" value="Sph/SMPD2-like"/>
</dbReference>
<evidence type="ECO:0000256" key="4">
    <source>
        <dbReference type="ARBA" id="ARBA00006335"/>
    </source>
</evidence>
<dbReference type="RefSeq" id="XP_040727953.1">
    <property type="nucleotide sequence ID" value="XM_040868602.1"/>
</dbReference>
<proteinExistence type="inferred from homology"/>
<keyword evidence="15" id="KW-0540">Nuclease</keyword>
<comment type="similarity">
    <text evidence="4">Belongs to the neutral sphingomyelinase family.</text>
</comment>
<keyword evidence="9" id="KW-0746">Sphingolipid metabolism</keyword>
<dbReference type="GO" id="GO:0006665">
    <property type="term" value="P:sphingolipid metabolic process"/>
    <property type="evidence" value="ECO:0007669"/>
    <property type="project" value="UniProtKB-KW"/>
</dbReference>
<name>A0A1Y2FU56_PROLT</name>
<keyword evidence="12 13" id="KW-0472">Membrane</keyword>
<evidence type="ECO:0000256" key="13">
    <source>
        <dbReference type="SAM" id="Phobius"/>
    </source>
</evidence>
<evidence type="ECO:0000256" key="12">
    <source>
        <dbReference type="ARBA" id="ARBA00023136"/>
    </source>
</evidence>
<evidence type="ECO:0000259" key="14">
    <source>
        <dbReference type="Pfam" id="PF03372"/>
    </source>
</evidence>
<dbReference type="GO" id="GO:0004519">
    <property type="term" value="F:endonuclease activity"/>
    <property type="evidence" value="ECO:0007669"/>
    <property type="project" value="UniProtKB-KW"/>
</dbReference>
<dbReference type="STRING" id="56484.A0A1Y2FU56"/>
<dbReference type="GO" id="GO:0004767">
    <property type="term" value="F:sphingomyelin phosphodiesterase activity"/>
    <property type="evidence" value="ECO:0007669"/>
    <property type="project" value="InterPro"/>
</dbReference>
<dbReference type="Pfam" id="PF03372">
    <property type="entry name" value="Exo_endo_phos"/>
    <property type="match status" value="1"/>
</dbReference>
<dbReference type="GeneID" id="63785201"/>
<evidence type="ECO:0000256" key="11">
    <source>
        <dbReference type="ARBA" id="ARBA00023098"/>
    </source>
</evidence>
<comment type="pathway">
    <text evidence="3">Sphingolipid metabolism.</text>
</comment>
<dbReference type="AlphaFoldDB" id="A0A1Y2FU56"/>
<dbReference type="GO" id="GO:0016020">
    <property type="term" value="C:membrane"/>
    <property type="evidence" value="ECO:0007669"/>
    <property type="project" value="UniProtKB-SubCell"/>
</dbReference>
<evidence type="ECO:0000313" key="16">
    <source>
        <dbReference type="Proteomes" id="UP000193685"/>
    </source>
</evidence>
<evidence type="ECO:0000256" key="3">
    <source>
        <dbReference type="ARBA" id="ARBA00004991"/>
    </source>
</evidence>
<evidence type="ECO:0000256" key="2">
    <source>
        <dbReference type="ARBA" id="ARBA00004760"/>
    </source>
</evidence>
<keyword evidence="15" id="KW-0255">Endonuclease</keyword>
<comment type="subcellular location">
    <subcellularLocation>
        <location evidence="1">Membrane</location>
        <topology evidence="1">Multi-pass membrane protein</topology>
    </subcellularLocation>
</comment>
<keyword evidence="16" id="KW-1185">Reference proteome</keyword>
<sequence length="405" mass="46701">MPDELEIVSLNCWGLKYISELTDERIAHIADELANGTSDIVCLQEIWQRRHWRLLRDRVKDRLPHSKYFYSGMMGSGLAILSRHPIIGTDMRPYTLNGRPQAFYRGDWFVGKGVASVVILLPSKRKCQIFNTHMHAPYNERVDTYLCHRTAQGWDLRKMLKASVEAGYLTFATGDFNSVPGSLVHRFLTTYLSDSFITLNPELPLFPDSETQQSAQELVDVYGATCDVSPLNSWRQTQAPDMEAKRLDYVFHDDKVVPKSVQVIFTERVPLVNCSPSDHFGLSCRYIIKESGWHTYRPLDRSDYDEMLSLVNQYMKRERLHSELRIGHFWVSVVALFYIHYRMFLASPIVAGCLGLLSLVVAVTGLMSGLVGAIFGWWELRSLYEFRDEVYRSRRMYALTIEAEE</sequence>
<evidence type="ECO:0000256" key="7">
    <source>
        <dbReference type="ARBA" id="ARBA00022801"/>
    </source>
</evidence>
<keyword evidence="8" id="KW-0460">Magnesium</keyword>
<evidence type="ECO:0000256" key="9">
    <source>
        <dbReference type="ARBA" id="ARBA00022919"/>
    </source>
</evidence>
<protein>
    <submittedName>
        <fullName evidence="15">Endonuclease/exonuclease/phosphatase</fullName>
    </submittedName>
</protein>